<sequence length="122" mass="12803">MRLHVIGRIMPPAGRRQLGCGPPADLILFGVELVNPGPAQCLDRWQGAQADRSVRGVDGGQDLVTVAADLLGQIRAGGLPLGQPIFLDPTAITLEPVNGDAFGHPSLSDLGRQHDAASLNLR</sequence>
<dbReference type="EMBL" id="QOKW01000022">
    <property type="protein sequence ID" value="KAA0677707.1"/>
    <property type="molecule type" value="Genomic_DNA"/>
</dbReference>
<accession>A0A9W7NG42</accession>
<dbReference type="Proteomes" id="UP000480854">
    <property type="component" value="Unassembled WGS sequence"/>
</dbReference>
<dbReference type="AlphaFoldDB" id="A0A9W7NG42"/>
<reference evidence="1 2" key="1">
    <citation type="submission" date="2018-07" db="EMBL/GenBank/DDBJ databases">
        <title>Genome sequence of Azospirillum sp. ATCC 49961.</title>
        <authorList>
            <person name="Sant'Anna F.H."/>
            <person name="Baldani J.I."/>
            <person name="Zilli J.E."/>
            <person name="Reis V.M."/>
            <person name="Hartmann A."/>
            <person name="Cruz L."/>
            <person name="de Souza E.M."/>
            <person name="de Oliveira Pedrosa F."/>
            <person name="Passaglia L.M.P."/>
        </authorList>
    </citation>
    <scope>NUCLEOTIDE SEQUENCE [LARGE SCALE GENOMIC DNA]</scope>
    <source>
        <strain evidence="1 2">ATCC 49961</strain>
    </source>
</reference>
<proteinExistence type="predicted"/>
<gene>
    <name evidence="1" type="ORF">DS843_22985</name>
</gene>
<evidence type="ECO:0000313" key="1">
    <source>
        <dbReference type="EMBL" id="KAA0677707.1"/>
    </source>
</evidence>
<comment type="caution">
    <text evidence="1">The sequence shown here is derived from an EMBL/GenBank/DDBJ whole genome shotgun (WGS) entry which is preliminary data.</text>
</comment>
<name>A0A9W7NG42_9PROT</name>
<protein>
    <submittedName>
        <fullName evidence="1">Uncharacterized protein</fullName>
    </submittedName>
</protein>
<keyword evidence="2" id="KW-1185">Reference proteome</keyword>
<evidence type="ECO:0000313" key="2">
    <source>
        <dbReference type="Proteomes" id="UP000480854"/>
    </source>
</evidence>
<organism evidence="1 2">
    <name type="scientific">Roseomonas genomospecies 6</name>
    <dbReference type="NCBI Taxonomy" id="214106"/>
    <lineage>
        <taxon>Bacteria</taxon>
        <taxon>Pseudomonadati</taxon>
        <taxon>Pseudomonadota</taxon>
        <taxon>Alphaproteobacteria</taxon>
        <taxon>Acetobacterales</taxon>
        <taxon>Roseomonadaceae</taxon>
        <taxon>Roseomonas</taxon>
    </lineage>
</organism>